<reference evidence="1 2" key="1">
    <citation type="submission" date="2019-12" db="EMBL/GenBank/DDBJ databases">
        <title>Hymenobacter sp. HMF4947 Genome sequencing and assembly.</title>
        <authorList>
            <person name="Kang H."/>
            <person name="Cha I."/>
            <person name="Kim H."/>
            <person name="Joh K."/>
        </authorList>
    </citation>
    <scope>NUCLEOTIDE SEQUENCE [LARGE SCALE GENOMIC DNA]</scope>
    <source>
        <strain evidence="1 2">HMF4947</strain>
    </source>
</reference>
<evidence type="ECO:0008006" key="3">
    <source>
        <dbReference type="Google" id="ProtNLM"/>
    </source>
</evidence>
<dbReference type="AlphaFoldDB" id="A0A7K1TD67"/>
<dbReference type="Proteomes" id="UP000441336">
    <property type="component" value="Unassembled WGS sequence"/>
</dbReference>
<proteinExistence type="predicted"/>
<protein>
    <recommendedName>
        <fullName evidence="3">Nucleotide-diphospho-sugar transferase domain-containing protein</fullName>
    </recommendedName>
</protein>
<comment type="caution">
    <text evidence="1">The sequence shown here is derived from an EMBL/GenBank/DDBJ whole genome shotgun (WGS) entry which is preliminary data.</text>
</comment>
<dbReference type="RefSeq" id="WP_157564151.1">
    <property type="nucleotide sequence ID" value="NZ_WQKZ01000002.1"/>
</dbReference>
<evidence type="ECO:0000313" key="1">
    <source>
        <dbReference type="EMBL" id="MVN76344.1"/>
    </source>
</evidence>
<gene>
    <name evidence="1" type="ORF">GO988_08410</name>
</gene>
<sequence>MMQLVYLVFGPNAANHTQAYFSILTFLRQSAALSGITVVTDRPDFYARLAGQVRLLPVDAALLREWEGQHQFFWRVKIKALEAVAAACPGQALLYLDSDTFLGGRAELLTQALAANTALMHEPEGPLAALPSKTERLMWQQLQRQPWEGITLTGKHLMWNAGVVGVPAQRTAAAIGLALALCDAWCAAGVTRRLIEQLALSVALAETGPLAAAGASIGHYWSAKPEWNQPITAFLLDSFLHNRSVEAEVAALAGFNFGAQPVKQRVKNTRGRLESLAQKLFPNQQQVFWQ</sequence>
<accession>A0A7K1TD67</accession>
<keyword evidence="2" id="KW-1185">Reference proteome</keyword>
<evidence type="ECO:0000313" key="2">
    <source>
        <dbReference type="Proteomes" id="UP000441336"/>
    </source>
</evidence>
<dbReference type="EMBL" id="WQKZ01000002">
    <property type="protein sequence ID" value="MVN76344.1"/>
    <property type="molecule type" value="Genomic_DNA"/>
</dbReference>
<name>A0A7K1TD67_9BACT</name>
<organism evidence="1 2">
    <name type="scientific">Hymenobacter ginkgonis</name>
    <dbReference type="NCBI Taxonomy" id="2682976"/>
    <lineage>
        <taxon>Bacteria</taxon>
        <taxon>Pseudomonadati</taxon>
        <taxon>Bacteroidota</taxon>
        <taxon>Cytophagia</taxon>
        <taxon>Cytophagales</taxon>
        <taxon>Hymenobacteraceae</taxon>
        <taxon>Hymenobacter</taxon>
    </lineage>
</organism>